<evidence type="ECO:0000313" key="2">
    <source>
        <dbReference type="Proteomes" id="UP000024376"/>
    </source>
</evidence>
<protein>
    <submittedName>
        <fullName evidence="1">Uncharacterized protein</fullName>
    </submittedName>
</protein>
<dbReference type="Proteomes" id="UP000024376">
    <property type="component" value="Unassembled WGS sequence"/>
</dbReference>
<gene>
    <name evidence="1" type="ORF">M419DRAFT_121937</name>
</gene>
<reference evidence="2" key="1">
    <citation type="journal article" date="2013" name="Ind. Biotechnol.">
        <title>Comparative genomics analysis of Trichoderma reesei strains.</title>
        <authorList>
            <person name="Koike H."/>
            <person name="Aerts A."/>
            <person name="LaButti K."/>
            <person name="Grigoriev I.V."/>
            <person name="Baker S.E."/>
        </authorList>
    </citation>
    <scope>NUCLEOTIDE SEQUENCE [LARGE SCALE GENOMIC DNA]</scope>
    <source>
        <strain evidence="2">ATCC 56765 / BCRC 32924 / NRRL 11460 / Rut C-30</strain>
    </source>
</reference>
<organism evidence="1 2">
    <name type="scientific">Hypocrea jecorina (strain ATCC 56765 / BCRC 32924 / NRRL 11460 / Rut C-30)</name>
    <name type="common">Trichoderma reesei</name>
    <dbReference type="NCBI Taxonomy" id="1344414"/>
    <lineage>
        <taxon>Eukaryota</taxon>
        <taxon>Fungi</taxon>
        <taxon>Dikarya</taxon>
        <taxon>Ascomycota</taxon>
        <taxon>Pezizomycotina</taxon>
        <taxon>Sordariomycetes</taxon>
        <taxon>Hypocreomycetidae</taxon>
        <taxon>Hypocreales</taxon>
        <taxon>Hypocreaceae</taxon>
        <taxon>Trichoderma</taxon>
    </lineage>
</organism>
<proteinExistence type="predicted"/>
<dbReference type="KEGG" id="trr:M419DRAFT_121937"/>
<dbReference type="AlphaFoldDB" id="A0A024SKY6"/>
<dbReference type="HOGENOM" id="CLU_2924373_0_0_1"/>
<evidence type="ECO:0000313" key="1">
    <source>
        <dbReference type="EMBL" id="ETS05274.1"/>
    </source>
</evidence>
<accession>A0A024SKY6</accession>
<sequence>MSGVSRKEEEERVLASRAENVVSGRRSLWIYWRLSCKVERGWGESRRLERGRQQLEGERRW</sequence>
<name>A0A024SKY6_HYPJR</name>
<dbReference type="EMBL" id="KI911140">
    <property type="protein sequence ID" value="ETS05274.1"/>
    <property type="molecule type" value="Genomic_DNA"/>
</dbReference>